<dbReference type="RefSeq" id="WP_192785100.1">
    <property type="nucleotide sequence ID" value="NZ_JADBEK010000001.1"/>
</dbReference>
<evidence type="ECO:0000313" key="4">
    <source>
        <dbReference type="Proteomes" id="UP000633509"/>
    </source>
</evidence>
<feature type="compositionally biased region" description="Polar residues" evidence="1">
    <location>
        <begin position="114"/>
        <end position="124"/>
    </location>
</feature>
<comment type="caution">
    <text evidence="3">The sequence shown here is derived from an EMBL/GenBank/DDBJ whole genome shotgun (WGS) entry which is preliminary data.</text>
</comment>
<organism evidence="3 4">
    <name type="scientific">Nonomuraea angiospora</name>
    <dbReference type="NCBI Taxonomy" id="46172"/>
    <lineage>
        <taxon>Bacteria</taxon>
        <taxon>Bacillati</taxon>
        <taxon>Actinomycetota</taxon>
        <taxon>Actinomycetes</taxon>
        <taxon>Streptosporangiales</taxon>
        <taxon>Streptosporangiaceae</taxon>
        <taxon>Nonomuraea</taxon>
    </lineage>
</organism>
<feature type="signal peptide" evidence="2">
    <location>
        <begin position="1"/>
        <end position="32"/>
    </location>
</feature>
<feature type="chain" id="PRO_5046423247" evidence="2">
    <location>
        <begin position="33"/>
        <end position="124"/>
    </location>
</feature>
<evidence type="ECO:0000256" key="1">
    <source>
        <dbReference type="SAM" id="MobiDB-lite"/>
    </source>
</evidence>
<name>A0ABR9LTX1_9ACTN</name>
<dbReference type="Proteomes" id="UP000633509">
    <property type="component" value="Unassembled WGS sequence"/>
</dbReference>
<evidence type="ECO:0000256" key="2">
    <source>
        <dbReference type="SAM" id="SignalP"/>
    </source>
</evidence>
<reference evidence="3 4" key="1">
    <citation type="submission" date="2020-10" db="EMBL/GenBank/DDBJ databases">
        <title>Sequencing the genomes of 1000 actinobacteria strains.</title>
        <authorList>
            <person name="Klenk H.-P."/>
        </authorList>
    </citation>
    <scope>NUCLEOTIDE SEQUENCE [LARGE SCALE GENOMIC DNA]</scope>
    <source>
        <strain evidence="3 4">DSM 43173</strain>
    </source>
</reference>
<protein>
    <submittedName>
        <fullName evidence="3">Uncharacterized protein</fullName>
    </submittedName>
</protein>
<keyword evidence="2" id="KW-0732">Signal</keyword>
<dbReference type="EMBL" id="JADBEK010000001">
    <property type="protein sequence ID" value="MBE1584106.1"/>
    <property type="molecule type" value="Genomic_DNA"/>
</dbReference>
<keyword evidence="4" id="KW-1185">Reference proteome</keyword>
<proteinExistence type="predicted"/>
<feature type="region of interest" description="Disordered" evidence="1">
    <location>
        <begin position="76"/>
        <end position="124"/>
    </location>
</feature>
<gene>
    <name evidence="3" type="ORF">H4W80_002364</name>
</gene>
<accession>A0ABR9LTX1</accession>
<feature type="region of interest" description="Disordered" evidence="1">
    <location>
        <begin position="35"/>
        <end position="54"/>
    </location>
</feature>
<sequence>MEINMENAPSQKRSHRSIALAVALAAVALAGAACGRSQESGKSEVSLVPKGNATADWPQADKLKYAACMRSNGVPSFPDPDTSGAFTLDGKDANTPQFKKAEEACKQHQPPNIPSTTSTKTDGS</sequence>
<evidence type="ECO:0000313" key="3">
    <source>
        <dbReference type="EMBL" id="MBE1584106.1"/>
    </source>
</evidence>